<accession>A0A420H9T8</accession>
<protein>
    <submittedName>
        <fullName evidence="2">Uncharacterized protein</fullName>
    </submittedName>
</protein>
<gene>
    <name evidence="2" type="ORF">GcC1_213041</name>
</gene>
<reference evidence="2 3" key="1">
    <citation type="journal article" date="2018" name="BMC Genomics">
        <title>Comparative genome analyses reveal sequence features reflecting distinct modes of host-adaptation between dicot and monocot powdery mildew.</title>
        <authorList>
            <person name="Wu Y."/>
            <person name="Ma X."/>
            <person name="Pan Z."/>
            <person name="Kale S.D."/>
            <person name="Song Y."/>
            <person name="King H."/>
            <person name="Zhang Q."/>
            <person name="Presley C."/>
            <person name="Deng X."/>
            <person name="Wei C.I."/>
            <person name="Xiao S."/>
        </authorList>
    </citation>
    <scope>NUCLEOTIDE SEQUENCE [LARGE SCALE GENOMIC DNA]</scope>
    <source>
        <strain evidence="2">UCSC1</strain>
    </source>
</reference>
<feature type="region of interest" description="Disordered" evidence="1">
    <location>
        <begin position="37"/>
        <end position="83"/>
    </location>
</feature>
<feature type="compositionally biased region" description="Basic residues" evidence="1">
    <location>
        <begin position="57"/>
        <end position="68"/>
    </location>
</feature>
<dbReference type="Proteomes" id="UP000285405">
    <property type="component" value="Unassembled WGS sequence"/>
</dbReference>
<dbReference type="EMBL" id="MCBR01021376">
    <property type="protein sequence ID" value="RKF54196.1"/>
    <property type="molecule type" value="Genomic_DNA"/>
</dbReference>
<name>A0A420H9T8_9PEZI</name>
<sequence length="83" mass="9355">MPRYAPPLESGTESDSSPEIISRISTNSFQSVIDQGDISTEMSAQNNDARRNEGRRRAPKARDKHIKTRREGLNVTDKGTIRR</sequence>
<evidence type="ECO:0000313" key="3">
    <source>
        <dbReference type="Proteomes" id="UP000285405"/>
    </source>
</evidence>
<proteinExistence type="predicted"/>
<evidence type="ECO:0000256" key="1">
    <source>
        <dbReference type="SAM" id="MobiDB-lite"/>
    </source>
</evidence>
<feature type="compositionally biased region" description="Polar residues" evidence="1">
    <location>
        <begin position="37"/>
        <end position="47"/>
    </location>
</feature>
<dbReference type="AlphaFoldDB" id="A0A420H9T8"/>
<evidence type="ECO:0000313" key="2">
    <source>
        <dbReference type="EMBL" id="RKF54196.1"/>
    </source>
</evidence>
<organism evidence="2 3">
    <name type="scientific">Golovinomyces cichoracearum</name>
    <dbReference type="NCBI Taxonomy" id="62708"/>
    <lineage>
        <taxon>Eukaryota</taxon>
        <taxon>Fungi</taxon>
        <taxon>Dikarya</taxon>
        <taxon>Ascomycota</taxon>
        <taxon>Pezizomycotina</taxon>
        <taxon>Leotiomycetes</taxon>
        <taxon>Erysiphales</taxon>
        <taxon>Erysiphaceae</taxon>
        <taxon>Golovinomyces</taxon>
    </lineage>
</organism>
<comment type="caution">
    <text evidence="2">The sequence shown here is derived from an EMBL/GenBank/DDBJ whole genome shotgun (WGS) entry which is preliminary data.</text>
</comment>